<dbReference type="AlphaFoldDB" id="A0AAV0WU07"/>
<dbReference type="PANTHER" id="PTHR46289:SF14">
    <property type="entry name" value="DUF4371 DOMAIN-CONTAINING PROTEIN"/>
    <property type="match status" value="1"/>
</dbReference>
<dbReference type="InterPro" id="IPR052958">
    <property type="entry name" value="IFN-induced_PKR_regulator"/>
</dbReference>
<evidence type="ECO:0000313" key="2">
    <source>
        <dbReference type="Proteomes" id="UP001160148"/>
    </source>
</evidence>
<accession>A0AAV0WU07</accession>
<name>A0AAV0WU07_9HEMI</name>
<dbReference type="PANTHER" id="PTHR46289">
    <property type="entry name" value="52 KDA REPRESSOR OF THE INHIBITOR OF THE PROTEIN KINASE-LIKE PROTEIN-RELATED"/>
    <property type="match status" value="1"/>
</dbReference>
<keyword evidence="2" id="KW-1185">Reference proteome</keyword>
<proteinExistence type="predicted"/>
<organism evidence="1 2">
    <name type="scientific">Macrosiphum euphorbiae</name>
    <name type="common">potato aphid</name>
    <dbReference type="NCBI Taxonomy" id="13131"/>
    <lineage>
        <taxon>Eukaryota</taxon>
        <taxon>Metazoa</taxon>
        <taxon>Ecdysozoa</taxon>
        <taxon>Arthropoda</taxon>
        <taxon>Hexapoda</taxon>
        <taxon>Insecta</taxon>
        <taxon>Pterygota</taxon>
        <taxon>Neoptera</taxon>
        <taxon>Paraneoptera</taxon>
        <taxon>Hemiptera</taxon>
        <taxon>Sternorrhyncha</taxon>
        <taxon>Aphidomorpha</taxon>
        <taxon>Aphidoidea</taxon>
        <taxon>Aphididae</taxon>
        <taxon>Macrosiphini</taxon>
        <taxon>Macrosiphum</taxon>
    </lineage>
</organism>
<gene>
    <name evidence="1" type="ORF">MEUPH1_LOCUS14534</name>
</gene>
<dbReference type="Proteomes" id="UP001160148">
    <property type="component" value="Unassembled WGS sequence"/>
</dbReference>
<sequence length="161" mass="18379">MSDNKDDATAARSFHKKLCDFEFLITLVTVSKIMAITHQISVSLQKPDIDLSSAIGHIELVQSVITDIRSNVEIEFKHLYLSAQAISSKLHVEPSIPRIVGIQRYRHNYSTNSPDVYYRISLFIPYLDELNSSFVNRFSKHKKTLVSLQNIIPINAIKSKY</sequence>
<protein>
    <submittedName>
        <fullName evidence="1">Uncharacterized protein</fullName>
    </submittedName>
</protein>
<dbReference type="EMBL" id="CARXXK010000002">
    <property type="protein sequence ID" value="CAI6359091.1"/>
    <property type="molecule type" value="Genomic_DNA"/>
</dbReference>
<comment type="caution">
    <text evidence="1">The sequence shown here is derived from an EMBL/GenBank/DDBJ whole genome shotgun (WGS) entry which is preliminary data.</text>
</comment>
<reference evidence="1 2" key="1">
    <citation type="submission" date="2023-01" db="EMBL/GenBank/DDBJ databases">
        <authorList>
            <person name="Whitehead M."/>
        </authorList>
    </citation>
    <scope>NUCLEOTIDE SEQUENCE [LARGE SCALE GENOMIC DNA]</scope>
</reference>
<evidence type="ECO:0000313" key="1">
    <source>
        <dbReference type="EMBL" id="CAI6359091.1"/>
    </source>
</evidence>